<dbReference type="HAMAP" id="MF_00921">
    <property type="entry name" value="PDRP"/>
    <property type="match status" value="1"/>
</dbReference>
<dbReference type="RefSeq" id="WP_013081272.1">
    <property type="nucleotide sequence ID" value="NZ_CP027850.1"/>
</dbReference>
<evidence type="ECO:0000256" key="1">
    <source>
        <dbReference type="ARBA" id="ARBA00022527"/>
    </source>
</evidence>
<evidence type="ECO:0000313" key="8">
    <source>
        <dbReference type="Proteomes" id="UP000240527"/>
    </source>
</evidence>
<comment type="function">
    <text evidence="5">Bifunctional serine/threonine kinase and phosphorylase involved in the regulation of the pyruvate, phosphate dikinase (PPDK) by catalyzing its phosphorylation/dephosphorylation.</text>
</comment>
<comment type="catalytic activity">
    <reaction evidence="5">
        <text>N(tele)-phospho-L-histidyl/O-phospho-L-threonyl-[pyruvate, phosphate dikinase] + phosphate + H(+) = N(tele)-phospho-L-histidyl/L-threonyl-[pyruvate, phosphate dikinase] + diphosphate</text>
        <dbReference type="Rhea" id="RHEA:43696"/>
        <dbReference type="Rhea" id="RHEA-COMP:10650"/>
        <dbReference type="Rhea" id="RHEA-COMP:10651"/>
        <dbReference type="ChEBI" id="CHEBI:15378"/>
        <dbReference type="ChEBI" id="CHEBI:30013"/>
        <dbReference type="ChEBI" id="CHEBI:33019"/>
        <dbReference type="ChEBI" id="CHEBI:43474"/>
        <dbReference type="ChEBI" id="CHEBI:61977"/>
        <dbReference type="ChEBI" id="CHEBI:83586"/>
        <dbReference type="EC" id="2.7.4.27"/>
    </reaction>
</comment>
<dbReference type="PANTHER" id="PTHR31756">
    <property type="entry name" value="PYRUVATE, PHOSPHATE DIKINASE REGULATORY PROTEIN 1, CHLOROPLASTIC"/>
    <property type="match status" value="1"/>
</dbReference>
<keyword evidence="3 5" id="KW-0547">Nucleotide-binding</keyword>
<dbReference type="Proteomes" id="UP000240527">
    <property type="component" value="Chromosome"/>
</dbReference>
<comment type="similarity">
    <text evidence="5">Belongs to the pyruvate, phosphate/water dikinase regulatory protein family. PDRP subfamily.</text>
</comment>
<dbReference type="EC" id="2.7.4.27" evidence="5"/>
<evidence type="ECO:0000256" key="2">
    <source>
        <dbReference type="ARBA" id="ARBA00022679"/>
    </source>
</evidence>
<protein>
    <recommendedName>
        <fullName evidence="5">Putative pyruvate, phosphate dikinase regulatory protein</fullName>
        <shortName evidence="5">PPDK regulatory protein</shortName>
        <ecNumber evidence="5">2.7.11.32</ecNumber>
        <ecNumber evidence="5">2.7.4.27</ecNumber>
    </recommendedName>
</protein>
<dbReference type="InterPro" id="IPR026565">
    <property type="entry name" value="PPDK_reg"/>
</dbReference>
<evidence type="ECO:0000256" key="3">
    <source>
        <dbReference type="ARBA" id="ARBA00022741"/>
    </source>
</evidence>
<gene>
    <name evidence="7" type="ORF">B7G68_21570</name>
</gene>
<keyword evidence="1 5" id="KW-0723">Serine/threonine-protein kinase</keyword>
<accession>A0ABN5IZK7</accession>
<reference evidence="7 8" key="1">
    <citation type="journal article" date="2015" name="Biotechnol. Bioeng.">
        <title>Genome sequence and phenotypic characterization of Caulobacter segnis.</title>
        <authorList>
            <person name="Patel S."/>
            <person name="Fletcher B."/>
            <person name="Scott D.C."/>
            <person name="Ely B."/>
        </authorList>
    </citation>
    <scope>NUCLEOTIDE SEQUENCE [LARGE SCALE GENOMIC DNA]</scope>
    <source>
        <strain evidence="7 8">TK0059</strain>
    </source>
</reference>
<name>A0ABN5IZK7_9CAUL</name>
<organism evidence="7 8">
    <name type="scientific">Caulobacter segnis</name>
    <dbReference type="NCBI Taxonomy" id="88688"/>
    <lineage>
        <taxon>Bacteria</taxon>
        <taxon>Pseudomonadati</taxon>
        <taxon>Pseudomonadota</taxon>
        <taxon>Alphaproteobacteria</taxon>
        <taxon>Caulobacterales</taxon>
        <taxon>Caulobacteraceae</taxon>
        <taxon>Caulobacter</taxon>
    </lineage>
</organism>
<dbReference type="Pfam" id="PF03618">
    <property type="entry name" value="Kinase-PPPase"/>
    <property type="match status" value="1"/>
</dbReference>
<feature type="region of interest" description="Disordered" evidence="6">
    <location>
        <begin position="1"/>
        <end position="23"/>
    </location>
</feature>
<dbReference type="GO" id="GO:0016301">
    <property type="term" value="F:kinase activity"/>
    <property type="evidence" value="ECO:0007669"/>
    <property type="project" value="UniProtKB-KW"/>
</dbReference>
<evidence type="ECO:0000256" key="6">
    <source>
        <dbReference type="SAM" id="MobiDB-lite"/>
    </source>
</evidence>
<dbReference type="PANTHER" id="PTHR31756:SF3">
    <property type="entry name" value="PYRUVATE, PHOSPHATE DIKINASE REGULATORY PROTEIN 1, CHLOROPLASTIC"/>
    <property type="match status" value="1"/>
</dbReference>
<sequence>MVKQPLTDDPQESQGSGGESERLPPRFATYFHIHLVSDSTGETLNAMARAVCARFTDILPIEHIYALVRSTRQLDRALEEIGGAPGVVMHTIVDPGLRAALEEGCRKLEMPCIAALDPVVSAMSRYLGARISTRVGAQHALTNDYFDRIEALDYAIAHDDGQGGQDLTQADVILVGVSRTSKTPTCIYLAHRGVRAANVPLVPGRPPPAELFELKNTLIVGLITSPDRLIQIRRNRLLSLKESRESDYVDSDAVRQEIIAARRLFERQGWPVIDITRRSVEETAAAVINLLSGGRGKVEVLGA</sequence>
<dbReference type="EC" id="2.7.11.32" evidence="5"/>
<dbReference type="NCBIfam" id="NF003742">
    <property type="entry name" value="PRK05339.1"/>
    <property type="match status" value="1"/>
</dbReference>
<dbReference type="InterPro" id="IPR005177">
    <property type="entry name" value="Kinase-pyrophosphorylase"/>
</dbReference>
<evidence type="ECO:0000256" key="5">
    <source>
        <dbReference type="HAMAP-Rule" id="MF_00921"/>
    </source>
</evidence>
<evidence type="ECO:0000256" key="4">
    <source>
        <dbReference type="ARBA" id="ARBA00022777"/>
    </source>
</evidence>
<keyword evidence="4 5" id="KW-0418">Kinase</keyword>
<feature type="binding site" evidence="5">
    <location>
        <begin position="176"/>
        <end position="183"/>
    </location>
    <ligand>
        <name>ADP</name>
        <dbReference type="ChEBI" id="CHEBI:456216"/>
    </ligand>
</feature>
<keyword evidence="8" id="KW-1185">Reference proteome</keyword>
<evidence type="ECO:0000313" key="7">
    <source>
        <dbReference type="EMBL" id="AVQ04207.1"/>
    </source>
</evidence>
<dbReference type="EMBL" id="CP027850">
    <property type="protein sequence ID" value="AVQ04207.1"/>
    <property type="molecule type" value="Genomic_DNA"/>
</dbReference>
<keyword evidence="2 5" id="KW-0808">Transferase</keyword>
<proteinExistence type="inferred from homology"/>
<comment type="catalytic activity">
    <reaction evidence="5">
        <text>N(tele)-phospho-L-histidyl/L-threonyl-[pyruvate, phosphate dikinase] + ADP = N(tele)-phospho-L-histidyl/O-phospho-L-threonyl-[pyruvate, phosphate dikinase] + AMP + H(+)</text>
        <dbReference type="Rhea" id="RHEA:43692"/>
        <dbReference type="Rhea" id="RHEA-COMP:10650"/>
        <dbReference type="Rhea" id="RHEA-COMP:10651"/>
        <dbReference type="ChEBI" id="CHEBI:15378"/>
        <dbReference type="ChEBI" id="CHEBI:30013"/>
        <dbReference type="ChEBI" id="CHEBI:61977"/>
        <dbReference type="ChEBI" id="CHEBI:83586"/>
        <dbReference type="ChEBI" id="CHEBI:456215"/>
        <dbReference type="ChEBI" id="CHEBI:456216"/>
        <dbReference type="EC" id="2.7.11.32"/>
    </reaction>
</comment>